<dbReference type="OrthoDB" id="4221100at2"/>
<dbReference type="RefSeq" id="WP_031053119.1">
    <property type="nucleotide sequence ID" value="NZ_JBEYZI010000052.1"/>
</dbReference>
<keyword evidence="1" id="KW-0472">Membrane</keyword>
<sequence length="153" mass="16643">MDVFFYLAPSLIMAVALLGAWLVVRRWLRMRSAWNSGLTAWGRCLRVYTTTHGGGDTRVRTRLHHVYEFTTQDGRVVRFEEDGGPGTTVEGDSVTVHYAAGQDVVATAHPRGSARYAAAAFVMLAFLGVIVLFCVGFMVTFATMSSGSNAAGF</sequence>
<keyword evidence="1" id="KW-1133">Transmembrane helix</keyword>
<evidence type="ECO:0000313" key="3">
    <source>
        <dbReference type="Proteomes" id="UP000053039"/>
    </source>
</evidence>
<evidence type="ECO:0008006" key="4">
    <source>
        <dbReference type="Google" id="ProtNLM"/>
    </source>
</evidence>
<protein>
    <recommendedName>
        <fullName evidence="4">DUF3592 domain-containing protein</fullName>
    </recommendedName>
</protein>
<gene>
    <name evidence="2" type="ORF">AQI94_00940</name>
</gene>
<dbReference type="AlphaFoldDB" id="A0A101NC36"/>
<name>A0A101NC36_9ACTN</name>
<proteinExistence type="predicted"/>
<accession>A0A101NC36</accession>
<evidence type="ECO:0000313" key="2">
    <source>
        <dbReference type="EMBL" id="KUM90405.1"/>
    </source>
</evidence>
<reference evidence="2 3" key="1">
    <citation type="submission" date="2015-10" db="EMBL/GenBank/DDBJ databases">
        <title>Draft genome sequence of Streptomyces pseudovenezuelae DSM 40212, type strain for the species Streptomyces pseudovenezuelae.</title>
        <authorList>
            <person name="Ruckert C."/>
            <person name="Winkler A."/>
            <person name="Kalinowski J."/>
            <person name="Kampfer P."/>
            <person name="Glaeser S."/>
        </authorList>
    </citation>
    <scope>NUCLEOTIDE SEQUENCE [LARGE SCALE GENOMIC DNA]</scope>
    <source>
        <strain evidence="2 3">DSM 40212</strain>
    </source>
</reference>
<organism evidence="2 3">
    <name type="scientific">Streptomyces pseudovenezuelae</name>
    <dbReference type="NCBI Taxonomy" id="67350"/>
    <lineage>
        <taxon>Bacteria</taxon>
        <taxon>Bacillati</taxon>
        <taxon>Actinomycetota</taxon>
        <taxon>Actinomycetes</taxon>
        <taxon>Kitasatosporales</taxon>
        <taxon>Streptomycetaceae</taxon>
        <taxon>Streptomyces</taxon>
        <taxon>Streptomyces aurantiacus group</taxon>
    </lineage>
</organism>
<dbReference type="Proteomes" id="UP000053039">
    <property type="component" value="Unassembled WGS sequence"/>
</dbReference>
<comment type="caution">
    <text evidence="2">The sequence shown here is derived from an EMBL/GenBank/DDBJ whole genome shotgun (WGS) entry which is preliminary data.</text>
</comment>
<evidence type="ECO:0000256" key="1">
    <source>
        <dbReference type="SAM" id="Phobius"/>
    </source>
</evidence>
<dbReference type="EMBL" id="LMWM01000003">
    <property type="protein sequence ID" value="KUM90405.1"/>
    <property type="molecule type" value="Genomic_DNA"/>
</dbReference>
<feature type="transmembrane region" description="Helical" evidence="1">
    <location>
        <begin position="116"/>
        <end position="139"/>
    </location>
</feature>
<feature type="transmembrane region" description="Helical" evidence="1">
    <location>
        <begin position="6"/>
        <end position="24"/>
    </location>
</feature>
<keyword evidence="1" id="KW-0812">Transmembrane</keyword>